<keyword evidence="2" id="KW-0805">Transcription regulation</keyword>
<keyword evidence="8" id="KW-1185">Reference proteome</keyword>
<dbReference type="GO" id="GO:0046983">
    <property type="term" value="F:protein dimerization activity"/>
    <property type="evidence" value="ECO:0007669"/>
    <property type="project" value="InterPro"/>
</dbReference>
<comment type="caution">
    <text evidence="7">The sequence shown here is derived from an EMBL/GenBank/DDBJ whole genome shotgun (WGS) entry which is preliminary data.</text>
</comment>
<keyword evidence="5" id="KW-0539">Nucleus</keyword>
<dbReference type="PANTHER" id="PTHR11945">
    <property type="entry name" value="MADS BOX PROTEIN"/>
    <property type="match status" value="1"/>
</dbReference>
<evidence type="ECO:0000256" key="2">
    <source>
        <dbReference type="ARBA" id="ARBA00023015"/>
    </source>
</evidence>
<dbReference type="Proteomes" id="UP000594638">
    <property type="component" value="Unassembled WGS sequence"/>
</dbReference>
<dbReference type="OrthoDB" id="1896642at2759"/>
<proteinExistence type="predicted"/>
<evidence type="ECO:0000313" key="8">
    <source>
        <dbReference type="Proteomes" id="UP000594638"/>
    </source>
</evidence>
<dbReference type="SUPFAM" id="SSF55455">
    <property type="entry name" value="SRF-like"/>
    <property type="match status" value="1"/>
</dbReference>
<dbReference type="GO" id="GO:0000981">
    <property type="term" value="F:DNA-binding transcription factor activity, RNA polymerase II-specific"/>
    <property type="evidence" value="ECO:0007669"/>
    <property type="project" value="TreeGrafter"/>
</dbReference>
<comment type="subcellular location">
    <subcellularLocation>
        <location evidence="1">Nucleus</location>
    </subcellularLocation>
</comment>
<sequence length="163" mass="18488">MVMNKESDAVMKKKTLGRRKIDMKKIESLSNRQVTFSKRRVGLFKKARELCVLTGAEITIIVQSVAGKRFYAFGHNNVDSVIDRFENGSPVGSEENSGKIPDHGKDYSGICKESETENRVIDGGRFWWAEEVDGLELEELERYNAALEELMKNLNKKAHSSFV</sequence>
<dbReference type="SMART" id="SM00432">
    <property type="entry name" value="MADS"/>
    <property type="match status" value="1"/>
</dbReference>
<name>A0A8S0UL77_OLEEU</name>
<protein>
    <submittedName>
        <fullName evidence="7">Agamous-like MADS-box AGL62</fullName>
    </submittedName>
</protein>
<dbReference type="EMBL" id="CACTIH010009029">
    <property type="protein sequence ID" value="CAA3019692.1"/>
    <property type="molecule type" value="Genomic_DNA"/>
</dbReference>
<keyword evidence="3" id="KW-0238">DNA-binding</keyword>
<dbReference type="PRINTS" id="PR00404">
    <property type="entry name" value="MADSDOMAIN"/>
</dbReference>
<dbReference type="InterPro" id="IPR036879">
    <property type="entry name" value="TF_MADSbox_sf"/>
</dbReference>
<feature type="domain" description="MADS-box" evidence="6">
    <location>
        <begin position="16"/>
        <end position="70"/>
    </location>
</feature>
<accession>A0A8S0UL77</accession>
<organism evidence="7 8">
    <name type="scientific">Olea europaea subsp. europaea</name>
    <dbReference type="NCBI Taxonomy" id="158383"/>
    <lineage>
        <taxon>Eukaryota</taxon>
        <taxon>Viridiplantae</taxon>
        <taxon>Streptophyta</taxon>
        <taxon>Embryophyta</taxon>
        <taxon>Tracheophyta</taxon>
        <taxon>Spermatophyta</taxon>
        <taxon>Magnoliopsida</taxon>
        <taxon>eudicotyledons</taxon>
        <taxon>Gunneridae</taxon>
        <taxon>Pentapetalae</taxon>
        <taxon>asterids</taxon>
        <taxon>lamiids</taxon>
        <taxon>Lamiales</taxon>
        <taxon>Oleaceae</taxon>
        <taxon>Oleeae</taxon>
        <taxon>Olea</taxon>
    </lineage>
</organism>
<evidence type="ECO:0000256" key="3">
    <source>
        <dbReference type="ARBA" id="ARBA00023125"/>
    </source>
</evidence>
<evidence type="ECO:0000256" key="4">
    <source>
        <dbReference type="ARBA" id="ARBA00023163"/>
    </source>
</evidence>
<evidence type="ECO:0000256" key="5">
    <source>
        <dbReference type="ARBA" id="ARBA00023242"/>
    </source>
</evidence>
<keyword evidence="4" id="KW-0804">Transcription</keyword>
<dbReference type="InterPro" id="IPR002100">
    <property type="entry name" value="TF_MADSbox"/>
</dbReference>
<evidence type="ECO:0000313" key="7">
    <source>
        <dbReference type="EMBL" id="CAA3019692.1"/>
    </source>
</evidence>
<dbReference type="GO" id="GO:0000978">
    <property type="term" value="F:RNA polymerase II cis-regulatory region sequence-specific DNA binding"/>
    <property type="evidence" value="ECO:0007669"/>
    <property type="project" value="TreeGrafter"/>
</dbReference>
<dbReference type="FunFam" id="3.40.1810.10:FF:000006">
    <property type="entry name" value="Agamous-like MADS-box protein AGL62"/>
    <property type="match status" value="1"/>
</dbReference>
<dbReference type="AlphaFoldDB" id="A0A8S0UL77"/>
<dbReference type="GO" id="GO:0005634">
    <property type="term" value="C:nucleus"/>
    <property type="evidence" value="ECO:0007669"/>
    <property type="project" value="UniProtKB-SubCell"/>
</dbReference>
<dbReference type="Gramene" id="OE9A045862T1">
    <property type="protein sequence ID" value="OE9A045862C1"/>
    <property type="gene ID" value="OE9A045862"/>
</dbReference>
<evidence type="ECO:0000256" key="1">
    <source>
        <dbReference type="ARBA" id="ARBA00004123"/>
    </source>
</evidence>
<dbReference type="PANTHER" id="PTHR11945:SF723">
    <property type="entry name" value="AGAMOUS-LIKE MADS-BOX PROTEIN AGL62"/>
    <property type="match status" value="1"/>
</dbReference>
<gene>
    <name evidence="7" type="ORF">OLEA9_A045862</name>
</gene>
<reference evidence="7 8" key="1">
    <citation type="submission" date="2019-12" db="EMBL/GenBank/DDBJ databases">
        <authorList>
            <person name="Alioto T."/>
            <person name="Alioto T."/>
            <person name="Gomez Garrido J."/>
        </authorList>
    </citation>
    <scope>NUCLEOTIDE SEQUENCE [LARGE SCALE GENOMIC DNA]</scope>
</reference>
<dbReference type="Pfam" id="PF00319">
    <property type="entry name" value="SRF-TF"/>
    <property type="match status" value="1"/>
</dbReference>
<dbReference type="PROSITE" id="PS50066">
    <property type="entry name" value="MADS_BOX_2"/>
    <property type="match status" value="1"/>
</dbReference>
<evidence type="ECO:0000259" key="6">
    <source>
        <dbReference type="PROSITE" id="PS50066"/>
    </source>
</evidence>
<dbReference type="Gene3D" id="3.40.1810.10">
    <property type="entry name" value="Transcription factor, MADS-box"/>
    <property type="match status" value="1"/>
</dbReference>